<dbReference type="GO" id="GO:0016020">
    <property type="term" value="C:membrane"/>
    <property type="evidence" value="ECO:0007669"/>
    <property type="project" value="TreeGrafter"/>
</dbReference>
<dbReference type="SUPFAM" id="SSF53474">
    <property type="entry name" value="alpha/beta-Hydrolases"/>
    <property type="match status" value="1"/>
</dbReference>
<proteinExistence type="predicted"/>
<evidence type="ECO:0000259" key="1">
    <source>
        <dbReference type="Pfam" id="PF00561"/>
    </source>
</evidence>
<sequence length="299" mass="34191">MEAIELESVKLSNGETLGYRFRPGGNETILLIHGNMTSSKHWDLVLENLDEGYTIYAVDLRGFGVSTYHQRIDSMKDFSEDIKLFADELGLKQFHVIGWSLGGGVAMQFAADYPDYIKKLVLLESISTRGFPFMSPQPDGSWERLATREEMKEDKLRYIPVSSAYKNRESEPLRQMWKQTIYTHNEPEETRYQEYLEDMMTQRNLIDTYYITNTFNISNEPNGLTEGTGEAAKITAPTLVLWGENERVVTREMTDQIITDIGENANMVILENCGHSPLIDDLGQFLNVVVQFLEPSFAK</sequence>
<feature type="domain" description="AB hydrolase-1" evidence="1">
    <location>
        <begin position="28"/>
        <end position="281"/>
    </location>
</feature>
<dbReference type="PRINTS" id="PR00412">
    <property type="entry name" value="EPOXHYDRLASE"/>
</dbReference>
<protein>
    <submittedName>
        <fullName evidence="2">Alpha/beta hydrolase</fullName>
    </submittedName>
</protein>
<dbReference type="PANTHER" id="PTHR43798">
    <property type="entry name" value="MONOACYLGLYCEROL LIPASE"/>
    <property type="match status" value="1"/>
</dbReference>
<dbReference type="InterPro" id="IPR000639">
    <property type="entry name" value="Epox_hydrolase-like"/>
</dbReference>
<organism evidence="2 3">
    <name type="scientific">Exobacillus caeni</name>
    <dbReference type="NCBI Taxonomy" id="2574798"/>
    <lineage>
        <taxon>Bacteria</taxon>
        <taxon>Bacillati</taxon>
        <taxon>Bacillota</taxon>
        <taxon>Bacilli</taxon>
        <taxon>Bacillales</taxon>
        <taxon>Guptibacillaceae</taxon>
        <taxon>Exobacillus</taxon>
    </lineage>
</organism>
<dbReference type="PRINTS" id="PR00111">
    <property type="entry name" value="ABHYDROLASE"/>
</dbReference>
<keyword evidence="3" id="KW-1185">Reference proteome</keyword>
<accession>A0A5R9F5P4</accession>
<evidence type="ECO:0000313" key="2">
    <source>
        <dbReference type="EMBL" id="TLS38361.1"/>
    </source>
</evidence>
<dbReference type="OrthoDB" id="252464at2"/>
<evidence type="ECO:0000313" key="3">
    <source>
        <dbReference type="Proteomes" id="UP000308230"/>
    </source>
</evidence>
<dbReference type="Gene3D" id="3.40.50.1820">
    <property type="entry name" value="alpha/beta hydrolase"/>
    <property type="match status" value="1"/>
</dbReference>
<name>A0A5R9F5P4_9BACL</name>
<dbReference type="GO" id="GO:0046464">
    <property type="term" value="P:acylglycerol catabolic process"/>
    <property type="evidence" value="ECO:0007669"/>
    <property type="project" value="TreeGrafter"/>
</dbReference>
<reference evidence="2 3" key="1">
    <citation type="submission" date="2019-04" db="EMBL/GenBank/DDBJ databases">
        <title>Bacillus caeni sp. nov., a bacterium isolated from mangrove sediment.</title>
        <authorList>
            <person name="Huang H."/>
            <person name="Mo K."/>
            <person name="Hu Y."/>
        </authorList>
    </citation>
    <scope>NUCLEOTIDE SEQUENCE [LARGE SCALE GENOMIC DNA]</scope>
    <source>
        <strain evidence="2 3">HB172195</strain>
    </source>
</reference>
<dbReference type="GO" id="GO:0047372">
    <property type="term" value="F:monoacylglycerol lipase activity"/>
    <property type="evidence" value="ECO:0007669"/>
    <property type="project" value="TreeGrafter"/>
</dbReference>
<comment type="caution">
    <text evidence="2">The sequence shown here is derived from an EMBL/GenBank/DDBJ whole genome shotgun (WGS) entry which is preliminary data.</text>
</comment>
<dbReference type="Proteomes" id="UP000308230">
    <property type="component" value="Unassembled WGS sequence"/>
</dbReference>
<dbReference type="InterPro" id="IPR000073">
    <property type="entry name" value="AB_hydrolase_1"/>
</dbReference>
<dbReference type="InterPro" id="IPR050266">
    <property type="entry name" value="AB_hydrolase_sf"/>
</dbReference>
<gene>
    <name evidence="2" type="ORF">FCL54_07010</name>
</gene>
<dbReference type="InterPro" id="IPR029058">
    <property type="entry name" value="AB_hydrolase_fold"/>
</dbReference>
<dbReference type="AlphaFoldDB" id="A0A5R9F5P4"/>
<dbReference type="Pfam" id="PF00561">
    <property type="entry name" value="Abhydrolase_1"/>
    <property type="match status" value="1"/>
</dbReference>
<keyword evidence="2" id="KW-0378">Hydrolase</keyword>
<dbReference type="PANTHER" id="PTHR43798:SF33">
    <property type="entry name" value="HYDROLASE, PUTATIVE (AFU_ORTHOLOGUE AFUA_2G14860)-RELATED"/>
    <property type="match status" value="1"/>
</dbReference>
<dbReference type="EMBL" id="SWLG01000004">
    <property type="protein sequence ID" value="TLS38361.1"/>
    <property type="molecule type" value="Genomic_DNA"/>
</dbReference>